<sequence>MDDQNLIYLLIVGIVVSKAIIAVLIYLLVKKNRALKLEKQKLVATNATLALQRDQIIIYNQELKSSEEFKTKVISIASHDLRVPIISMEMLLNFDDAILLSKDDLHQIFSTISSQLSISRKMIDEILLWTDSQLRHNIENKESFNLSEQIKLILPVFNADIQANKINVINNIQDSYLLYMSKDIFSFIIRNVLSNAVKYCKGMGTVVIGFSKNDTNELCLYVQNECDELSMEDLENLNTKYSWSYKKKNNNRGAGLGISLCKDLFMRIGGRLKFENIKAIGLKVTLYFPTAVENMGHTDSLIINKISTLQEQTID</sequence>
<feature type="transmembrane region" description="Helical" evidence="7">
    <location>
        <begin position="6"/>
        <end position="29"/>
    </location>
</feature>
<dbReference type="InterPro" id="IPR005467">
    <property type="entry name" value="His_kinase_dom"/>
</dbReference>
<gene>
    <name evidence="9" type="ORF">IPZ78_10345</name>
</gene>
<dbReference type="InterPro" id="IPR050351">
    <property type="entry name" value="BphY/WalK/GraS-like"/>
</dbReference>
<dbReference type="EC" id="2.7.13.3" evidence="2"/>
<dbReference type="RefSeq" id="WP_225553391.1">
    <property type="nucleotide sequence ID" value="NZ_JADEYP010000017.1"/>
</dbReference>
<proteinExistence type="predicted"/>
<dbReference type="InterPro" id="IPR036097">
    <property type="entry name" value="HisK_dim/P_sf"/>
</dbReference>
<dbReference type="SUPFAM" id="SSF47384">
    <property type="entry name" value="Homodimeric domain of signal transducing histidine kinase"/>
    <property type="match status" value="1"/>
</dbReference>
<evidence type="ECO:0000256" key="4">
    <source>
        <dbReference type="ARBA" id="ARBA00022679"/>
    </source>
</evidence>
<keyword evidence="4" id="KW-0808">Transferase</keyword>
<comment type="catalytic activity">
    <reaction evidence="1">
        <text>ATP + protein L-histidine = ADP + protein N-phospho-L-histidine.</text>
        <dbReference type="EC" id="2.7.13.3"/>
    </reaction>
</comment>
<protein>
    <recommendedName>
        <fullName evidence="2">histidine kinase</fullName>
        <ecNumber evidence="2">2.7.13.3</ecNumber>
    </recommendedName>
</protein>
<evidence type="ECO:0000313" key="10">
    <source>
        <dbReference type="Proteomes" id="UP001165302"/>
    </source>
</evidence>
<evidence type="ECO:0000256" key="3">
    <source>
        <dbReference type="ARBA" id="ARBA00022553"/>
    </source>
</evidence>
<keyword evidence="3" id="KW-0597">Phosphoprotein</keyword>
<keyword evidence="6" id="KW-0902">Two-component regulatory system</keyword>
<comment type="caution">
    <text evidence="9">The sequence shown here is derived from an EMBL/GenBank/DDBJ whole genome shotgun (WGS) entry which is preliminary data.</text>
</comment>
<organism evidence="9 10">
    <name type="scientific">Sphingobacterium bovistauri</name>
    <dbReference type="NCBI Taxonomy" id="2781959"/>
    <lineage>
        <taxon>Bacteria</taxon>
        <taxon>Pseudomonadati</taxon>
        <taxon>Bacteroidota</taxon>
        <taxon>Sphingobacteriia</taxon>
        <taxon>Sphingobacteriales</taxon>
        <taxon>Sphingobacteriaceae</taxon>
        <taxon>Sphingobacterium</taxon>
    </lineage>
</organism>
<keyword evidence="7" id="KW-0812">Transmembrane</keyword>
<evidence type="ECO:0000256" key="5">
    <source>
        <dbReference type="ARBA" id="ARBA00022777"/>
    </source>
</evidence>
<evidence type="ECO:0000256" key="7">
    <source>
        <dbReference type="SAM" id="Phobius"/>
    </source>
</evidence>
<dbReference type="SMART" id="SM00387">
    <property type="entry name" value="HATPase_c"/>
    <property type="match status" value="1"/>
</dbReference>
<evidence type="ECO:0000256" key="1">
    <source>
        <dbReference type="ARBA" id="ARBA00000085"/>
    </source>
</evidence>
<accession>A0ABS7Z5S2</accession>
<feature type="domain" description="Histidine kinase" evidence="8">
    <location>
        <begin position="76"/>
        <end position="292"/>
    </location>
</feature>
<dbReference type="PANTHER" id="PTHR45453:SF1">
    <property type="entry name" value="PHOSPHATE REGULON SENSOR PROTEIN PHOR"/>
    <property type="match status" value="1"/>
</dbReference>
<reference evidence="9" key="1">
    <citation type="submission" date="2020-10" db="EMBL/GenBank/DDBJ databases">
        <authorList>
            <person name="Lu T."/>
            <person name="Wang Q."/>
            <person name="Han X."/>
        </authorList>
    </citation>
    <scope>NUCLEOTIDE SEQUENCE</scope>
    <source>
        <strain evidence="9">WQ 366</strain>
    </source>
</reference>
<evidence type="ECO:0000256" key="6">
    <source>
        <dbReference type="ARBA" id="ARBA00023012"/>
    </source>
</evidence>
<keyword evidence="7" id="KW-1133">Transmembrane helix</keyword>
<keyword evidence="10" id="KW-1185">Reference proteome</keyword>
<dbReference type="Gene3D" id="3.30.565.10">
    <property type="entry name" value="Histidine kinase-like ATPase, C-terminal domain"/>
    <property type="match status" value="1"/>
</dbReference>
<dbReference type="InterPro" id="IPR003594">
    <property type="entry name" value="HATPase_dom"/>
</dbReference>
<evidence type="ECO:0000256" key="2">
    <source>
        <dbReference type="ARBA" id="ARBA00012438"/>
    </source>
</evidence>
<dbReference type="GO" id="GO:0016301">
    <property type="term" value="F:kinase activity"/>
    <property type="evidence" value="ECO:0007669"/>
    <property type="project" value="UniProtKB-KW"/>
</dbReference>
<keyword evidence="5 9" id="KW-0418">Kinase</keyword>
<name>A0ABS7Z5S2_9SPHI</name>
<dbReference type="PROSITE" id="PS50109">
    <property type="entry name" value="HIS_KIN"/>
    <property type="match status" value="1"/>
</dbReference>
<dbReference type="Proteomes" id="UP001165302">
    <property type="component" value="Unassembled WGS sequence"/>
</dbReference>
<keyword evidence="7" id="KW-0472">Membrane</keyword>
<evidence type="ECO:0000313" key="9">
    <source>
        <dbReference type="EMBL" id="MCA5005551.1"/>
    </source>
</evidence>
<dbReference type="PANTHER" id="PTHR45453">
    <property type="entry name" value="PHOSPHATE REGULON SENSOR PROTEIN PHOR"/>
    <property type="match status" value="1"/>
</dbReference>
<dbReference type="InterPro" id="IPR036890">
    <property type="entry name" value="HATPase_C_sf"/>
</dbReference>
<evidence type="ECO:0000259" key="8">
    <source>
        <dbReference type="PROSITE" id="PS50109"/>
    </source>
</evidence>
<dbReference type="Gene3D" id="1.10.287.130">
    <property type="match status" value="1"/>
</dbReference>
<dbReference type="Pfam" id="PF02518">
    <property type="entry name" value="HATPase_c"/>
    <property type="match status" value="1"/>
</dbReference>
<dbReference type="EMBL" id="JADEYP010000017">
    <property type="protein sequence ID" value="MCA5005551.1"/>
    <property type="molecule type" value="Genomic_DNA"/>
</dbReference>
<dbReference type="SUPFAM" id="SSF55874">
    <property type="entry name" value="ATPase domain of HSP90 chaperone/DNA topoisomerase II/histidine kinase"/>
    <property type="match status" value="1"/>
</dbReference>